<dbReference type="Gene3D" id="2.130.10.10">
    <property type="entry name" value="YVTN repeat-like/Quinoprotein amine dehydrogenase"/>
    <property type="match status" value="3"/>
</dbReference>
<accession>A0A2T0QEY7</accession>
<dbReference type="RefSeq" id="WP_106240185.1">
    <property type="nucleotide sequence ID" value="NZ_PVZC01000001.1"/>
</dbReference>
<dbReference type="EMBL" id="PVZC01000001">
    <property type="protein sequence ID" value="PRY02497.1"/>
    <property type="molecule type" value="Genomic_DNA"/>
</dbReference>
<sequence length="407" mass="44041">MAERKPEERQDADPGEGVHNQLSGQVRGPVVQARVISGGVHIHTLGDDSGDGPRRLRVFDHPRKRGLLLRRWVRRVAHAAGTGVVATESDDWTYRLWEAGSGLHLHSFRRGGPSEGMAFSPDGELFARASVTGKGVDVHDVRTGVEVAHAFQSWQVMAVGFDPRGELLATVGFDGAIRVWDADGGRQRYTLERAWGDNSHRAVVFSPDGRFLAGVGYRRRRMPADAAEAGGTAATELRDRGDVTLYDAATGEAAYTATMDGWFPRIAFSPDGCWLATVSDEGVQLRTPATGEVAHRFRADRNTRIAFCGGAVLAVGLVNRVELWSTASGALLHALHRDGLYPEMAADPAGTVLATVEHGSQICLWDLAQGQLRARIDFGTQVFAPVLTPDGGLLVGTARNQAELWRI</sequence>
<reference evidence="3 4" key="1">
    <citation type="submission" date="2018-03" db="EMBL/GenBank/DDBJ databases">
        <title>Genomic Encyclopedia of Archaeal and Bacterial Type Strains, Phase II (KMG-II): from individual species to whole genera.</title>
        <authorList>
            <person name="Goeker M."/>
        </authorList>
    </citation>
    <scope>NUCLEOTIDE SEQUENCE [LARGE SCALE GENOMIC DNA]</scope>
    <source>
        <strain evidence="3 4">DSM 45601</strain>
    </source>
</reference>
<protein>
    <submittedName>
        <fullName evidence="3">WD40 repeat protein</fullName>
    </submittedName>
</protein>
<feature type="region of interest" description="Disordered" evidence="2">
    <location>
        <begin position="1"/>
        <end position="26"/>
    </location>
</feature>
<feature type="repeat" description="WD" evidence="1">
    <location>
        <begin position="156"/>
        <end position="190"/>
    </location>
</feature>
<gene>
    <name evidence="3" type="ORF">CLV72_1011099</name>
</gene>
<feature type="compositionally biased region" description="Basic and acidic residues" evidence="2">
    <location>
        <begin position="1"/>
        <end position="12"/>
    </location>
</feature>
<dbReference type="PROSITE" id="PS50082">
    <property type="entry name" value="WD_REPEATS_2"/>
    <property type="match status" value="1"/>
</dbReference>
<keyword evidence="4" id="KW-1185">Reference proteome</keyword>
<dbReference type="Pfam" id="PF00400">
    <property type="entry name" value="WD40"/>
    <property type="match status" value="2"/>
</dbReference>
<dbReference type="PANTHER" id="PTHR19879">
    <property type="entry name" value="TRANSCRIPTION INITIATION FACTOR TFIID"/>
    <property type="match status" value="1"/>
</dbReference>
<dbReference type="AlphaFoldDB" id="A0A2T0QEY7"/>
<evidence type="ECO:0000256" key="1">
    <source>
        <dbReference type="PROSITE-ProRule" id="PRU00221"/>
    </source>
</evidence>
<dbReference type="OrthoDB" id="414967at2"/>
<dbReference type="InterPro" id="IPR015943">
    <property type="entry name" value="WD40/YVTN_repeat-like_dom_sf"/>
</dbReference>
<evidence type="ECO:0000256" key="2">
    <source>
        <dbReference type="SAM" id="MobiDB-lite"/>
    </source>
</evidence>
<comment type="caution">
    <text evidence="3">The sequence shown here is derived from an EMBL/GenBank/DDBJ whole genome shotgun (WGS) entry which is preliminary data.</text>
</comment>
<evidence type="ECO:0000313" key="4">
    <source>
        <dbReference type="Proteomes" id="UP000237846"/>
    </source>
</evidence>
<proteinExistence type="predicted"/>
<keyword evidence="1" id="KW-0853">WD repeat</keyword>
<organism evidence="3 4">
    <name type="scientific">Allonocardiopsis opalescens</name>
    <dbReference type="NCBI Taxonomy" id="1144618"/>
    <lineage>
        <taxon>Bacteria</taxon>
        <taxon>Bacillati</taxon>
        <taxon>Actinomycetota</taxon>
        <taxon>Actinomycetes</taxon>
        <taxon>Streptosporangiales</taxon>
        <taxon>Allonocardiopsis</taxon>
    </lineage>
</organism>
<evidence type="ECO:0000313" key="3">
    <source>
        <dbReference type="EMBL" id="PRY02497.1"/>
    </source>
</evidence>
<dbReference type="SUPFAM" id="SSF69322">
    <property type="entry name" value="Tricorn protease domain 2"/>
    <property type="match status" value="1"/>
</dbReference>
<dbReference type="PANTHER" id="PTHR19879:SF9">
    <property type="entry name" value="TRANSCRIPTION INITIATION FACTOR TFIID SUBUNIT 5"/>
    <property type="match status" value="1"/>
</dbReference>
<dbReference type="PROSITE" id="PS50294">
    <property type="entry name" value="WD_REPEATS_REGION"/>
    <property type="match status" value="1"/>
</dbReference>
<dbReference type="SMART" id="SM00320">
    <property type="entry name" value="WD40"/>
    <property type="match status" value="5"/>
</dbReference>
<name>A0A2T0QEY7_9ACTN</name>
<dbReference type="InterPro" id="IPR001680">
    <property type="entry name" value="WD40_rpt"/>
</dbReference>
<dbReference type="Proteomes" id="UP000237846">
    <property type="component" value="Unassembled WGS sequence"/>
</dbReference>